<proteinExistence type="inferred from homology"/>
<comment type="subcellular location">
    <subcellularLocation>
        <location evidence="1 8">Cell outer membrane</location>
        <topology evidence="1 8">Multi-pass membrane protein</topology>
    </subcellularLocation>
</comment>
<evidence type="ECO:0000256" key="9">
    <source>
        <dbReference type="RuleBase" id="RU003357"/>
    </source>
</evidence>
<evidence type="ECO:0000313" key="13">
    <source>
        <dbReference type="EMBL" id="TWT19581.1"/>
    </source>
</evidence>
<dbReference type="PANTHER" id="PTHR30069:SF49">
    <property type="entry name" value="OUTER MEMBRANE PROTEIN C"/>
    <property type="match status" value="1"/>
</dbReference>
<keyword evidence="4 8" id="KW-0812">Transmembrane</keyword>
<evidence type="ECO:0000259" key="12">
    <source>
        <dbReference type="Pfam" id="PF07715"/>
    </source>
</evidence>
<comment type="similarity">
    <text evidence="8 9">Belongs to the TonB-dependent receptor family.</text>
</comment>
<dbReference type="InterPro" id="IPR010100">
    <property type="entry name" value="TonB-dep_Cu_rcpt"/>
</dbReference>
<dbReference type="InterPro" id="IPR012910">
    <property type="entry name" value="Plug_dom"/>
</dbReference>
<evidence type="ECO:0000256" key="4">
    <source>
        <dbReference type="ARBA" id="ARBA00022692"/>
    </source>
</evidence>
<dbReference type="GO" id="GO:0015344">
    <property type="term" value="F:siderophore uptake transmembrane transporter activity"/>
    <property type="evidence" value="ECO:0007669"/>
    <property type="project" value="TreeGrafter"/>
</dbReference>
<dbReference type="CDD" id="cd01347">
    <property type="entry name" value="ligand_gated_channel"/>
    <property type="match status" value="1"/>
</dbReference>
<evidence type="ECO:0000256" key="6">
    <source>
        <dbReference type="ARBA" id="ARBA00023136"/>
    </source>
</evidence>
<evidence type="ECO:0000313" key="14">
    <source>
        <dbReference type="Proteomes" id="UP000315949"/>
    </source>
</evidence>
<dbReference type="InterPro" id="IPR039426">
    <property type="entry name" value="TonB-dep_rcpt-like"/>
</dbReference>
<feature type="domain" description="TonB-dependent receptor plug" evidence="12">
    <location>
        <begin position="54"/>
        <end position="152"/>
    </location>
</feature>
<keyword evidence="13" id="KW-0675">Receptor</keyword>
<feature type="signal peptide" evidence="10">
    <location>
        <begin position="1"/>
        <end position="20"/>
    </location>
</feature>
<dbReference type="GO" id="GO:0009279">
    <property type="term" value="C:cell outer membrane"/>
    <property type="evidence" value="ECO:0007669"/>
    <property type="project" value="UniProtKB-SubCell"/>
</dbReference>
<dbReference type="Proteomes" id="UP000315949">
    <property type="component" value="Unassembled WGS sequence"/>
</dbReference>
<keyword evidence="5 9" id="KW-0798">TonB box</keyword>
<evidence type="ECO:0000256" key="1">
    <source>
        <dbReference type="ARBA" id="ARBA00004571"/>
    </source>
</evidence>
<dbReference type="Pfam" id="PF07715">
    <property type="entry name" value="Plug"/>
    <property type="match status" value="1"/>
</dbReference>
<protein>
    <submittedName>
        <fullName evidence="13">TonB-dependent copper receptor</fullName>
    </submittedName>
</protein>
<evidence type="ECO:0000256" key="5">
    <source>
        <dbReference type="ARBA" id="ARBA00023077"/>
    </source>
</evidence>
<comment type="caution">
    <text evidence="13">The sequence shown here is derived from an EMBL/GenBank/DDBJ whole genome shotgun (WGS) entry which is preliminary data.</text>
</comment>
<evidence type="ECO:0000259" key="11">
    <source>
        <dbReference type="Pfam" id="PF00593"/>
    </source>
</evidence>
<sequence length="685" mass="73378">MKAKALCICVAMALSSMTSASPTPGSGAPAMPDTVDLDAVVVTAAAPVATLTWVTDPRLPRQPVPASDGADYLKTVPGFAALRSGGTNGDPVLRGQFGSRLNLLAGDGALMGACPSRMDNAMSYVAPETYDLLTIVKGPQTVLWGGGASAGTVRFERAVPYFDAPGVRLDGSATVASHGRNDQVLDAAAGNPTVYARLTANRSGSGDYADGAGRRVPSAWDKWNADAAFGWTPDPDTVLEASVGTGDGQARYAGRGMDGTRFDRDSLGLRFEKKGMEGRLRAIAANLYANDVDHVMDNYTLRDPDPQGAMPTAMASNVAHRTRGGRAALDFGGERWELAAGIDTRTSRHARRAAMGRDQYLAQPWTVDARFRQAGAFAELHWHLRPRQHLVAGARVDRAEVEDRRASTGGMMPMPNPTLGQARAETLPSAFVRYERDVEGRPLRWYAGLGHTARMPDYWELFSPDRGPDGAANAFAGVQPERTTQLDVGLRYAGKRVEAWVSAYAGRMADYIVFDYLDAMGRTTTRARNVDADIRGAEAGVEWQAAGHWTLGGTLAHAWGELAGGEAMPQMPPLEARLSAAWDDGTWSAGALLRVVAAQDRVSPALGNVVGRDLGRSSGFAVFSVNGAYRINDRMRLAAGIDNLFDRDYAEHLNLAGNSAFGYPADPVRIHEPGRTAWVKLDVEF</sequence>
<dbReference type="NCBIfam" id="TIGR01778">
    <property type="entry name" value="TonB-copper"/>
    <property type="match status" value="1"/>
</dbReference>
<dbReference type="Pfam" id="PF00593">
    <property type="entry name" value="TonB_dep_Rec_b-barrel"/>
    <property type="match status" value="1"/>
</dbReference>
<dbReference type="PANTHER" id="PTHR30069">
    <property type="entry name" value="TONB-DEPENDENT OUTER MEMBRANE RECEPTOR"/>
    <property type="match status" value="1"/>
</dbReference>
<dbReference type="Gene3D" id="2.40.170.20">
    <property type="entry name" value="TonB-dependent receptor, beta-barrel domain"/>
    <property type="match status" value="1"/>
</dbReference>
<evidence type="ECO:0000256" key="7">
    <source>
        <dbReference type="ARBA" id="ARBA00023237"/>
    </source>
</evidence>
<keyword evidence="6 8" id="KW-0472">Membrane</keyword>
<dbReference type="RefSeq" id="WP_146312120.1">
    <property type="nucleotide sequence ID" value="NZ_VOHE01000003.1"/>
</dbReference>
<organism evidence="13 14">
    <name type="scientific">Luteimonas wenzhouensis</name>
    <dbReference type="NCBI Taxonomy" id="2599615"/>
    <lineage>
        <taxon>Bacteria</taxon>
        <taxon>Pseudomonadati</taxon>
        <taxon>Pseudomonadota</taxon>
        <taxon>Gammaproteobacteria</taxon>
        <taxon>Lysobacterales</taxon>
        <taxon>Lysobacteraceae</taxon>
        <taxon>Luteimonas</taxon>
    </lineage>
</organism>
<keyword evidence="7 8" id="KW-0998">Cell outer membrane</keyword>
<evidence type="ECO:0000256" key="2">
    <source>
        <dbReference type="ARBA" id="ARBA00022448"/>
    </source>
</evidence>
<dbReference type="EMBL" id="VOHE01000003">
    <property type="protein sequence ID" value="TWT19581.1"/>
    <property type="molecule type" value="Genomic_DNA"/>
</dbReference>
<keyword evidence="14" id="KW-1185">Reference proteome</keyword>
<gene>
    <name evidence="13" type="ORF">FQY79_06950</name>
</gene>
<evidence type="ECO:0000256" key="3">
    <source>
        <dbReference type="ARBA" id="ARBA00022452"/>
    </source>
</evidence>
<accession>A0A5C5TZJ2</accession>
<keyword evidence="3 8" id="KW-1134">Transmembrane beta strand</keyword>
<dbReference type="SUPFAM" id="SSF56935">
    <property type="entry name" value="Porins"/>
    <property type="match status" value="1"/>
</dbReference>
<dbReference type="InterPro" id="IPR000531">
    <property type="entry name" value="Beta-barrel_TonB"/>
</dbReference>
<evidence type="ECO:0000256" key="10">
    <source>
        <dbReference type="SAM" id="SignalP"/>
    </source>
</evidence>
<name>A0A5C5TZJ2_9GAMM</name>
<feature type="chain" id="PRO_5022670101" evidence="10">
    <location>
        <begin position="21"/>
        <end position="685"/>
    </location>
</feature>
<reference evidence="13 14" key="1">
    <citation type="submission" date="2019-07" db="EMBL/GenBank/DDBJ databases">
        <title>Luteimonas sp. YD-1 nov., isolated from acidic soil.</title>
        <authorList>
            <person name="Zhou J."/>
        </authorList>
    </citation>
    <scope>NUCLEOTIDE SEQUENCE [LARGE SCALE GENOMIC DNA]</scope>
    <source>
        <strain evidence="13 14">YD-1</strain>
    </source>
</reference>
<feature type="domain" description="TonB-dependent receptor-like beta-barrel" evidence="11">
    <location>
        <begin position="204"/>
        <end position="644"/>
    </location>
</feature>
<dbReference type="Gene3D" id="2.170.130.10">
    <property type="entry name" value="TonB-dependent receptor, plug domain"/>
    <property type="match status" value="1"/>
</dbReference>
<evidence type="ECO:0000256" key="8">
    <source>
        <dbReference type="PROSITE-ProRule" id="PRU01360"/>
    </source>
</evidence>
<dbReference type="InterPro" id="IPR037066">
    <property type="entry name" value="Plug_dom_sf"/>
</dbReference>
<dbReference type="OrthoDB" id="5332150at2"/>
<keyword evidence="10" id="KW-0732">Signal</keyword>
<dbReference type="AlphaFoldDB" id="A0A5C5TZJ2"/>
<dbReference type="PROSITE" id="PS52016">
    <property type="entry name" value="TONB_DEPENDENT_REC_3"/>
    <property type="match status" value="1"/>
</dbReference>
<dbReference type="GO" id="GO:0044718">
    <property type="term" value="P:siderophore transmembrane transport"/>
    <property type="evidence" value="ECO:0007669"/>
    <property type="project" value="TreeGrafter"/>
</dbReference>
<dbReference type="InterPro" id="IPR036942">
    <property type="entry name" value="Beta-barrel_TonB_sf"/>
</dbReference>
<keyword evidence="2 8" id="KW-0813">Transport</keyword>